<evidence type="ECO:0000259" key="14">
    <source>
        <dbReference type="Pfam" id="PF23000"/>
    </source>
</evidence>
<protein>
    <recommendedName>
        <fullName evidence="2">chitin synthase</fullName>
        <ecNumber evidence="2">2.4.1.16</ecNumber>
    </recommendedName>
</protein>
<evidence type="ECO:0000256" key="13">
    <source>
        <dbReference type="SAM" id="Phobius"/>
    </source>
</evidence>
<comment type="subcellular location">
    <subcellularLocation>
        <location evidence="1">Cell membrane</location>
        <topology evidence="1">Multi-pass membrane protein</topology>
    </subcellularLocation>
</comment>
<dbReference type="Proteomes" id="UP000270296">
    <property type="component" value="Unassembled WGS sequence"/>
</dbReference>
<evidence type="ECO:0000256" key="5">
    <source>
        <dbReference type="ARBA" id="ARBA00022679"/>
    </source>
</evidence>
<reference evidence="15 16" key="2">
    <citation type="submission" date="2018-11" db="EMBL/GenBank/DDBJ databases">
        <authorList>
            <consortium name="Pathogen Informatics"/>
        </authorList>
    </citation>
    <scope>NUCLEOTIDE SEQUENCE [LARGE SCALE GENOMIC DNA]</scope>
</reference>
<dbReference type="GO" id="GO:0006031">
    <property type="term" value="P:chitin biosynthetic process"/>
    <property type="evidence" value="ECO:0007669"/>
    <property type="project" value="TreeGrafter"/>
</dbReference>
<dbReference type="InterPro" id="IPR029044">
    <property type="entry name" value="Nucleotide-diphossugar_trans"/>
</dbReference>
<dbReference type="AlphaFoldDB" id="A0A183IN65"/>
<evidence type="ECO:0000256" key="12">
    <source>
        <dbReference type="ARBA" id="ARBA00048014"/>
    </source>
</evidence>
<keyword evidence="3" id="KW-1003">Cell membrane</keyword>
<keyword evidence="16" id="KW-1185">Reference proteome</keyword>
<dbReference type="InterPro" id="IPR004835">
    <property type="entry name" value="Chitin_synth"/>
</dbReference>
<evidence type="ECO:0000256" key="3">
    <source>
        <dbReference type="ARBA" id="ARBA00022475"/>
    </source>
</evidence>
<evidence type="ECO:0000256" key="11">
    <source>
        <dbReference type="ARBA" id="ARBA00046329"/>
    </source>
</evidence>
<evidence type="ECO:0000313" key="16">
    <source>
        <dbReference type="Proteomes" id="UP000270296"/>
    </source>
</evidence>
<feature type="transmembrane region" description="Helical" evidence="13">
    <location>
        <begin position="143"/>
        <end position="163"/>
    </location>
</feature>
<dbReference type="PANTHER" id="PTHR22914">
    <property type="entry name" value="CHITIN SYNTHASE"/>
    <property type="match status" value="1"/>
</dbReference>
<evidence type="ECO:0000256" key="6">
    <source>
        <dbReference type="ARBA" id="ARBA00022692"/>
    </source>
</evidence>
<feature type="transmembrane region" description="Helical" evidence="13">
    <location>
        <begin position="232"/>
        <end position="252"/>
    </location>
</feature>
<organism evidence="17">
    <name type="scientific">Soboliphyme baturini</name>
    <dbReference type="NCBI Taxonomy" id="241478"/>
    <lineage>
        <taxon>Eukaryota</taxon>
        <taxon>Metazoa</taxon>
        <taxon>Ecdysozoa</taxon>
        <taxon>Nematoda</taxon>
        <taxon>Enoplea</taxon>
        <taxon>Dorylaimia</taxon>
        <taxon>Dioctophymatida</taxon>
        <taxon>Dioctophymatoidea</taxon>
        <taxon>Soboliphymatidae</taxon>
        <taxon>Soboliphyme</taxon>
    </lineage>
</organism>
<evidence type="ECO:0000256" key="1">
    <source>
        <dbReference type="ARBA" id="ARBA00004651"/>
    </source>
</evidence>
<feature type="domain" description="Chitin synthase chs-1/2 N-terminal putative transporter" evidence="14">
    <location>
        <begin position="2"/>
        <end position="77"/>
    </location>
</feature>
<proteinExistence type="inferred from homology"/>
<keyword evidence="5" id="KW-0808">Transferase</keyword>
<dbReference type="Pfam" id="PF23000">
    <property type="entry name" value="ChitinSynthase_IV_N"/>
    <property type="match status" value="1"/>
</dbReference>
<comment type="catalytic activity">
    <reaction evidence="12">
        <text>[(1-&gt;4)-N-acetyl-beta-D-glucosaminyl](n) + UDP-N-acetyl-alpha-D-glucosamine = [(1-&gt;4)-N-acetyl-beta-D-glucosaminyl](n+1) + UDP + H(+)</text>
        <dbReference type="Rhea" id="RHEA:16637"/>
        <dbReference type="Rhea" id="RHEA-COMP:9593"/>
        <dbReference type="Rhea" id="RHEA-COMP:9595"/>
        <dbReference type="ChEBI" id="CHEBI:15378"/>
        <dbReference type="ChEBI" id="CHEBI:17029"/>
        <dbReference type="ChEBI" id="CHEBI:57705"/>
        <dbReference type="ChEBI" id="CHEBI:58223"/>
        <dbReference type="EC" id="2.4.1.16"/>
    </reaction>
</comment>
<evidence type="ECO:0000256" key="2">
    <source>
        <dbReference type="ARBA" id="ARBA00012543"/>
    </source>
</evidence>
<dbReference type="FunFam" id="3.90.550.10:FF:000139">
    <property type="entry name" value="Chitin synthase 8"/>
    <property type="match status" value="1"/>
</dbReference>
<dbReference type="PANTHER" id="PTHR22914:SF42">
    <property type="entry name" value="CHITIN SYNTHASE"/>
    <property type="match status" value="1"/>
</dbReference>
<dbReference type="SUPFAM" id="SSF53448">
    <property type="entry name" value="Nucleotide-diphospho-sugar transferases"/>
    <property type="match status" value="1"/>
</dbReference>
<reference evidence="17" key="1">
    <citation type="submission" date="2016-06" db="UniProtKB">
        <authorList>
            <consortium name="WormBaseParasite"/>
        </authorList>
    </citation>
    <scope>IDENTIFICATION</scope>
</reference>
<evidence type="ECO:0000256" key="10">
    <source>
        <dbReference type="ARBA" id="ARBA00023180"/>
    </source>
</evidence>
<keyword evidence="8" id="KW-0175">Coiled coil</keyword>
<dbReference type="GO" id="GO:0005886">
    <property type="term" value="C:plasma membrane"/>
    <property type="evidence" value="ECO:0007669"/>
    <property type="project" value="UniProtKB-SubCell"/>
</dbReference>
<evidence type="ECO:0000313" key="15">
    <source>
        <dbReference type="EMBL" id="VDP06157.1"/>
    </source>
</evidence>
<keyword evidence="9 13" id="KW-0472">Membrane</keyword>
<name>A0A183IN65_9BILA</name>
<evidence type="ECO:0000256" key="8">
    <source>
        <dbReference type="ARBA" id="ARBA00023054"/>
    </source>
</evidence>
<comment type="similarity">
    <text evidence="11">Belongs to the chitin synthase family. Class IV subfamily.</text>
</comment>
<keyword evidence="7 13" id="KW-1133">Transmembrane helix</keyword>
<dbReference type="EMBL" id="UZAM01008728">
    <property type="protein sequence ID" value="VDP06157.1"/>
    <property type="molecule type" value="Genomic_DNA"/>
</dbReference>
<dbReference type="EC" id="2.4.1.16" evidence="2"/>
<evidence type="ECO:0000313" key="17">
    <source>
        <dbReference type="WBParaSite" id="SBAD_0000527101-mRNA-1"/>
    </source>
</evidence>
<keyword evidence="4" id="KW-0328">Glycosyltransferase</keyword>
<evidence type="ECO:0000256" key="7">
    <source>
        <dbReference type="ARBA" id="ARBA00022989"/>
    </source>
</evidence>
<dbReference type="CDD" id="cd04190">
    <property type="entry name" value="Chitin_synth_C"/>
    <property type="match status" value="1"/>
</dbReference>
<keyword evidence="6 13" id="KW-0812">Transmembrane</keyword>
<dbReference type="WBParaSite" id="SBAD_0000527101-mRNA-1">
    <property type="protein sequence ID" value="SBAD_0000527101-mRNA-1"/>
    <property type="gene ID" value="SBAD_0000527101"/>
</dbReference>
<feature type="transmembrane region" description="Helical" evidence="13">
    <location>
        <begin position="29"/>
        <end position="51"/>
    </location>
</feature>
<evidence type="ECO:0000256" key="4">
    <source>
        <dbReference type="ARBA" id="ARBA00022676"/>
    </source>
</evidence>
<evidence type="ECO:0000256" key="9">
    <source>
        <dbReference type="ARBA" id="ARBA00023136"/>
    </source>
</evidence>
<dbReference type="Pfam" id="PF03142">
    <property type="entry name" value="Chitin_synth_2"/>
    <property type="match status" value="1"/>
</dbReference>
<sequence length="796" mass="91298">MCVPEVLTFIRCLRNMCFKFTKTPTIFDIIVQMGIESLHTIGLSLLIFIVLPELDSVRGAMILSATAVLPSLLNAVMAPDSEDGQNSTFGKTVYHRVVKYLLGISLILTSLRWWENFVTCSTLPCLGTLYDLKERLQKCRYKCYVLISVWKCVLSLFCMILSGGSKCRVKVLFDLNNPFSQLQNITMEVGMPTASRNHYTQSVVLLCVSLVLCSWLCYMMARFACKVGMDRFGYAVPVASVIPTAIVVIIGLCETKRNRSCAFAYWLNDKLFWNCDFKGIFSGLVIERAGWGWIFWFTSYLWTVSHLFTQKSGRLNRTDTLFVMPMYLGCLVDQSLGLNRRRQNVTKVKPQCRTIKDLVDDDLDDDDLSDISTAGSMSSLSMYNCNADTITKIHICATMWHETPTEMTQVLKSIMRMDEDQSARKNAQKYLKVVDRDYYELEIHIMFDDAWEYDENLQCRVPNQYVRQFMTVIDEAASAVHKVKMKLKPALKFDVPYGGRLVWTLPGDNRLFVHLKDKEKIRHKKRWSQVMYMYYLLGFRIMEQITDITRKQYLADNTFLLTIDGDAKFSPAAVQMLVDLMKKHSRLGSACGRIHPVGRGIIVWYQKFEYAIAHWFQKATEHVFGCVLCSPGCFALFRASALMDDNVIKKYTKMPIEPRHFVQYDQGEDRWLSTLLLKQGYRIEYAAASDAKTYAPEGFNEFFNQRRRWTPSSIANTLDLLSDYKVQRVMSCIVSYGSQGKDDMLLHDVHSICRPILQFALLLLCSTIPAILIFAVPSLADCLIFIINGHGYRGSF</sequence>
<feature type="transmembrane region" description="Helical" evidence="13">
    <location>
        <begin position="759"/>
        <end position="787"/>
    </location>
</feature>
<accession>A0A183IN65</accession>
<dbReference type="OrthoDB" id="370884at2759"/>
<keyword evidence="10" id="KW-0325">Glycoprotein</keyword>
<dbReference type="InterPro" id="IPR055120">
    <property type="entry name" value="Chs-1/2_IV_N"/>
</dbReference>
<gene>
    <name evidence="15" type="ORF">SBAD_LOCUS5061</name>
</gene>
<dbReference type="GO" id="GO:0004100">
    <property type="term" value="F:chitin synthase activity"/>
    <property type="evidence" value="ECO:0007669"/>
    <property type="project" value="UniProtKB-EC"/>
</dbReference>
<feature type="transmembrane region" description="Helical" evidence="13">
    <location>
        <begin position="199"/>
        <end position="220"/>
    </location>
</feature>